<evidence type="ECO:0000313" key="1">
    <source>
        <dbReference type="EMBL" id="KAI2384249.1"/>
    </source>
</evidence>
<accession>A0ACB8USR1</accession>
<proteinExistence type="predicted"/>
<name>A0ACB8USR1_9EURO</name>
<gene>
    <name evidence="1" type="ORF">LOY88_004775</name>
</gene>
<dbReference type="EMBL" id="JALBCA010000076">
    <property type="protein sequence ID" value="KAI2384249.1"/>
    <property type="molecule type" value="Genomic_DNA"/>
</dbReference>
<reference evidence="1" key="1">
    <citation type="journal article" date="2022" name="bioRxiv">
        <title>Population genetic analysis of Ophidiomyces ophidiicola, the causative agent of snake fungal disease, indicates recent introductions to the USA.</title>
        <authorList>
            <person name="Ladner J.T."/>
            <person name="Palmer J.M."/>
            <person name="Ettinger C.L."/>
            <person name="Stajich J.E."/>
            <person name="Farrell T.M."/>
            <person name="Glorioso B.M."/>
            <person name="Lawson B."/>
            <person name="Price S.J."/>
            <person name="Stengle A.G."/>
            <person name="Grear D.A."/>
            <person name="Lorch J.M."/>
        </authorList>
    </citation>
    <scope>NUCLEOTIDE SEQUENCE</scope>
    <source>
        <strain evidence="1">NWHC 24266-5</strain>
    </source>
</reference>
<comment type="caution">
    <text evidence="1">The sequence shown here is derived from an EMBL/GenBank/DDBJ whole genome shotgun (WGS) entry which is preliminary data.</text>
</comment>
<protein>
    <submittedName>
        <fullName evidence="1">Uncharacterized protein</fullName>
    </submittedName>
</protein>
<organism evidence="1">
    <name type="scientific">Ophidiomyces ophidiicola</name>
    <dbReference type="NCBI Taxonomy" id="1387563"/>
    <lineage>
        <taxon>Eukaryota</taxon>
        <taxon>Fungi</taxon>
        <taxon>Dikarya</taxon>
        <taxon>Ascomycota</taxon>
        <taxon>Pezizomycotina</taxon>
        <taxon>Eurotiomycetes</taxon>
        <taxon>Eurotiomycetidae</taxon>
        <taxon>Onygenales</taxon>
        <taxon>Onygenaceae</taxon>
        <taxon>Ophidiomyces</taxon>
    </lineage>
</organism>
<sequence>MSHLKTKRLHISPLDSPLLNAILHPSTRDLVTDISLHTIQTFPENNYGFITLPAAEADKLMKKLNGSILKGRKLQIQEAKPKTKRELEENVASDVPSLHNQTMATKRKAGNDSIEGYALSSKRRVMRGWTDASEKEKRSRKADATDEKRKKNKSSKYTNKPECLFRTALPSNKASLAKPNKQPKKGSPGRISALVHEFEKSTAYPTFLRVDQGVSATHLTSEYVEGKGWVDRNGNLRESLPMNTTITNHRPVALHEEGITESMKGADRKQRMTAKDMEAPSSLRILNEEGLLDATQSSVSGKGENLPRDTFTESDSDSCISDTSNGTSTSQRLNAGTNANPPTDEESTEDTSSEGGSTSDDSGSGKSSSESEAKQNSTDEASPNKSLITRDTPEPTPIKEVHPLEALFKKSASETTDMAKRPHLEVKTAFTFFGNAEADSDVDVGDENGIFQAINRNTGAEPQTPFTKRDLQFRGLRSGAPTPDTAAVSKIKFWDEDEEEEKDDGDENDVSSLEATSMEEADDGKNQRVSTTKVSKEKETSAAEESEFAKWFWENRGDNNRAWKRRRREAAKEKRQRENRQRGRR</sequence>